<dbReference type="PANTHER" id="PTHR38659:SF2">
    <property type="entry name" value="HDIG DOMAIN PROTEIN"/>
    <property type="match status" value="1"/>
</dbReference>
<dbReference type="OrthoDB" id="9801160at2"/>
<dbReference type="Gene3D" id="1.10.3210.10">
    <property type="entry name" value="Hypothetical protein af1432"/>
    <property type="match status" value="1"/>
</dbReference>
<protein>
    <submittedName>
        <fullName evidence="2">HDIG domain-containing protein</fullName>
    </submittedName>
</protein>
<dbReference type="PANTHER" id="PTHR38659">
    <property type="entry name" value="METAL-DEPENDENT PHOSPHOHYDROLASE"/>
    <property type="match status" value="1"/>
</dbReference>
<evidence type="ECO:0000313" key="3">
    <source>
        <dbReference type="Proteomes" id="UP000306409"/>
    </source>
</evidence>
<accession>A0A4U7JD69</accession>
<organism evidence="2 3">
    <name type="scientific">Ruminiclostridium herbifermentans</name>
    <dbReference type="NCBI Taxonomy" id="2488810"/>
    <lineage>
        <taxon>Bacteria</taxon>
        <taxon>Bacillati</taxon>
        <taxon>Bacillota</taxon>
        <taxon>Clostridia</taxon>
        <taxon>Eubacteriales</taxon>
        <taxon>Oscillospiraceae</taxon>
        <taxon>Ruminiclostridium</taxon>
    </lineage>
</organism>
<dbReference type="SUPFAM" id="SSF109604">
    <property type="entry name" value="HD-domain/PDEase-like"/>
    <property type="match status" value="1"/>
</dbReference>
<dbReference type="NCBIfam" id="TIGR00277">
    <property type="entry name" value="HDIG"/>
    <property type="match status" value="1"/>
</dbReference>
<dbReference type="InterPro" id="IPR006675">
    <property type="entry name" value="HDIG_dom"/>
</dbReference>
<name>A0A4U7JD69_9FIRM</name>
<proteinExistence type="predicted"/>
<gene>
    <name evidence="2" type="ORF">EHE19_005340</name>
</gene>
<reference evidence="2 3" key="1">
    <citation type="submission" date="2020-09" db="EMBL/GenBank/DDBJ databases">
        <title>Characterization and genome sequencing of Ruminiclostridium sp. nov. MA18.</title>
        <authorList>
            <person name="Rettenmaier R."/>
            <person name="Kowollik M.-L."/>
            <person name="Liebl W."/>
            <person name="Zverlov V."/>
        </authorList>
    </citation>
    <scope>NUCLEOTIDE SEQUENCE [LARGE SCALE GENOMIC DNA]</scope>
    <source>
        <strain evidence="2 3">MA18</strain>
    </source>
</reference>
<dbReference type="Pfam" id="PF01966">
    <property type="entry name" value="HD"/>
    <property type="match status" value="1"/>
</dbReference>
<dbReference type="RefSeq" id="WP_137698412.1">
    <property type="nucleotide sequence ID" value="NZ_CP061336.1"/>
</dbReference>
<keyword evidence="3" id="KW-1185">Reference proteome</keyword>
<evidence type="ECO:0000259" key="1">
    <source>
        <dbReference type="Pfam" id="PF01966"/>
    </source>
</evidence>
<dbReference type="Proteomes" id="UP000306409">
    <property type="component" value="Chromosome"/>
</dbReference>
<feature type="domain" description="HD" evidence="1">
    <location>
        <begin position="20"/>
        <end position="100"/>
    </location>
</feature>
<dbReference type="KEGG" id="rher:EHE19_005340"/>
<dbReference type="InterPro" id="IPR006674">
    <property type="entry name" value="HD_domain"/>
</dbReference>
<evidence type="ECO:0000313" key="2">
    <source>
        <dbReference type="EMBL" id="QNU67876.1"/>
    </source>
</evidence>
<dbReference type="EMBL" id="CP061336">
    <property type="protein sequence ID" value="QNU67876.1"/>
    <property type="molecule type" value="Genomic_DNA"/>
</dbReference>
<sequence>MTRDEALEELKIRLSDKYMLQHSIVSEAIMREFALYYHDDIDTWGMAGLLHDIDYERTINNPMLHGVIGADILENLDVDPTIVYCVRAHNDSLEIPRNRKIDKVLFLSDPISDLIIKSASKLPNKKISDVYAEEILKMLSEQELVGDAGYDKMKHLDELSLTLEKFIEISVKAMQRVPEEYLYAE</sequence>
<dbReference type="AlphaFoldDB" id="A0A4U7JD69"/>